<accession>A0ABD1V0Q8</accession>
<protein>
    <submittedName>
        <fullName evidence="1">50S ribosomal protein L3-2</fullName>
    </submittedName>
</protein>
<dbReference type="PANTHER" id="PTHR11229:SF8">
    <property type="entry name" value="LARGE RIBOSOMAL SUBUNIT PROTEIN UL3M"/>
    <property type="match status" value="1"/>
</dbReference>
<proteinExistence type="predicted"/>
<gene>
    <name evidence="1" type="ORF">Fot_22809</name>
</gene>
<dbReference type="PANTHER" id="PTHR11229">
    <property type="entry name" value="50S RIBOSOMAL PROTEIN L3"/>
    <property type="match status" value="1"/>
</dbReference>
<keyword evidence="1" id="KW-0687">Ribonucleoprotein</keyword>
<comment type="caution">
    <text evidence="1">The sequence shown here is derived from an EMBL/GenBank/DDBJ whole genome shotgun (WGS) entry which is preliminary data.</text>
</comment>
<dbReference type="InterPro" id="IPR009000">
    <property type="entry name" value="Transl_B-barrel_sf"/>
</dbReference>
<evidence type="ECO:0000313" key="2">
    <source>
        <dbReference type="Proteomes" id="UP001604277"/>
    </source>
</evidence>
<dbReference type="EMBL" id="JBFOLJ010000006">
    <property type="protein sequence ID" value="KAL2530208.1"/>
    <property type="molecule type" value="Genomic_DNA"/>
</dbReference>
<sequence>MKLCRRLPLRISENSPPTHEIQALVPSMDYTTPIDEIPLEVKEIPVSEDVLLHVSTCIGVHHFVPGQYVDVTGVTKGKGFQMYHHARSDAPVEIESILINDMVEDLQELDAEENSKKRENKGQNEMFSTICCIKTKK</sequence>
<evidence type="ECO:0000313" key="1">
    <source>
        <dbReference type="EMBL" id="KAL2530208.1"/>
    </source>
</evidence>
<dbReference type="SUPFAM" id="SSF50447">
    <property type="entry name" value="Translation proteins"/>
    <property type="match status" value="1"/>
</dbReference>
<keyword evidence="2" id="KW-1185">Reference proteome</keyword>
<dbReference type="GO" id="GO:0005840">
    <property type="term" value="C:ribosome"/>
    <property type="evidence" value="ECO:0007669"/>
    <property type="project" value="UniProtKB-KW"/>
</dbReference>
<name>A0ABD1V0Q8_9LAMI</name>
<dbReference type="InterPro" id="IPR019927">
    <property type="entry name" value="Ribosomal_uL3_bac/org-type"/>
</dbReference>
<dbReference type="AlphaFoldDB" id="A0ABD1V0Q8"/>
<organism evidence="1 2">
    <name type="scientific">Forsythia ovata</name>
    <dbReference type="NCBI Taxonomy" id="205694"/>
    <lineage>
        <taxon>Eukaryota</taxon>
        <taxon>Viridiplantae</taxon>
        <taxon>Streptophyta</taxon>
        <taxon>Embryophyta</taxon>
        <taxon>Tracheophyta</taxon>
        <taxon>Spermatophyta</taxon>
        <taxon>Magnoliopsida</taxon>
        <taxon>eudicotyledons</taxon>
        <taxon>Gunneridae</taxon>
        <taxon>Pentapetalae</taxon>
        <taxon>asterids</taxon>
        <taxon>lamiids</taxon>
        <taxon>Lamiales</taxon>
        <taxon>Oleaceae</taxon>
        <taxon>Forsythieae</taxon>
        <taxon>Forsythia</taxon>
    </lineage>
</organism>
<dbReference type="Proteomes" id="UP001604277">
    <property type="component" value="Unassembled WGS sequence"/>
</dbReference>
<reference evidence="2" key="1">
    <citation type="submission" date="2024-07" db="EMBL/GenBank/DDBJ databases">
        <title>Two chromosome-level genome assemblies of Korean endemic species Abeliophyllum distichum and Forsythia ovata (Oleaceae).</title>
        <authorList>
            <person name="Jang H."/>
        </authorList>
    </citation>
    <scope>NUCLEOTIDE SEQUENCE [LARGE SCALE GENOMIC DNA]</scope>
</reference>
<keyword evidence="1" id="KW-0689">Ribosomal protein</keyword>